<feature type="compositionally biased region" description="Basic and acidic residues" evidence="1">
    <location>
        <begin position="88"/>
        <end position="105"/>
    </location>
</feature>
<name>A0A392PY65_9FABA</name>
<dbReference type="GO" id="GO:0006270">
    <property type="term" value="P:DNA replication initiation"/>
    <property type="evidence" value="ECO:0007669"/>
    <property type="project" value="TreeGrafter"/>
</dbReference>
<dbReference type="PANTHER" id="PTHR14428">
    <property type="entry name" value="NUCLEOLAR COMPLEX PROTEIN 3"/>
    <property type="match status" value="1"/>
</dbReference>
<reference evidence="2 3" key="1">
    <citation type="journal article" date="2018" name="Front. Plant Sci.">
        <title>Red Clover (Trifolium pratense) and Zigzag Clover (T. medium) - A Picture of Genomic Similarities and Differences.</title>
        <authorList>
            <person name="Dluhosova J."/>
            <person name="Istvanek J."/>
            <person name="Nedelnik J."/>
            <person name="Repkova J."/>
        </authorList>
    </citation>
    <scope>NUCLEOTIDE SEQUENCE [LARGE SCALE GENOMIC DNA]</scope>
    <source>
        <strain evidence="3">cv. 10/8</strain>
        <tissue evidence="2">Leaf</tissue>
    </source>
</reference>
<dbReference type="GO" id="GO:0003682">
    <property type="term" value="F:chromatin binding"/>
    <property type="evidence" value="ECO:0007669"/>
    <property type="project" value="TreeGrafter"/>
</dbReference>
<evidence type="ECO:0000256" key="1">
    <source>
        <dbReference type="SAM" id="MobiDB-lite"/>
    </source>
</evidence>
<dbReference type="GO" id="GO:0005730">
    <property type="term" value="C:nucleolus"/>
    <property type="evidence" value="ECO:0007669"/>
    <property type="project" value="TreeGrafter"/>
</dbReference>
<feature type="non-terminal residue" evidence="2">
    <location>
        <position position="105"/>
    </location>
</feature>
<dbReference type="Proteomes" id="UP000265520">
    <property type="component" value="Unassembled WGS sequence"/>
</dbReference>
<dbReference type="EMBL" id="LXQA010101787">
    <property type="protein sequence ID" value="MCI16637.1"/>
    <property type="molecule type" value="Genomic_DNA"/>
</dbReference>
<proteinExistence type="predicted"/>
<organism evidence="2 3">
    <name type="scientific">Trifolium medium</name>
    <dbReference type="NCBI Taxonomy" id="97028"/>
    <lineage>
        <taxon>Eukaryota</taxon>
        <taxon>Viridiplantae</taxon>
        <taxon>Streptophyta</taxon>
        <taxon>Embryophyta</taxon>
        <taxon>Tracheophyta</taxon>
        <taxon>Spermatophyta</taxon>
        <taxon>Magnoliopsida</taxon>
        <taxon>eudicotyledons</taxon>
        <taxon>Gunneridae</taxon>
        <taxon>Pentapetalae</taxon>
        <taxon>rosids</taxon>
        <taxon>fabids</taxon>
        <taxon>Fabales</taxon>
        <taxon>Fabaceae</taxon>
        <taxon>Papilionoideae</taxon>
        <taxon>50 kb inversion clade</taxon>
        <taxon>NPAAA clade</taxon>
        <taxon>Hologalegina</taxon>
        <taxon>IRL clade</taxon>
        <taxon>Trifolieae</taxon>
        <taxon>Trifolium</taxon>
    </lineage>
</organism>
<dbReference type="PANTHER" id="PTHR14428:SF5">
    <property type="entry name" value="NUCLEOLAR COMPLEX PROTEIN 3 HOMOLOG"/>
    <property type="match status" value="1"/>
</dbReference>
<accession>A0A392PY65</accession>
<protein>
    <submittedName>
        <fullName evidence="2">Nucleolar complex protein 3</fullName>
    </submittedName>
</protein>
<dbReference type="InterPro" id="IPR016903">
    <property type="entry name" value="Nucleolar_cplx-assoc_3"/>
</dbReference>
<feature type="non-terminal residue" evidence="2">
    <location>
        <position position="1"/>
    </location>
</feature>
<comment type="caution">
    <text evidence="2">The sequence shown here is derived from an EMBL/GenBank/DDBJ whole genome shotgun (WGS) entry which is preliminary data.</text>
</comment>
<feature type="region of interest" description="Disordered" evidence="1">
    <location>
        <begin position="62"/>
        <end position="105"/>
    </location>
</feature>
<sequence>QLCCSTIKSLFTNEGKHGGEATVEAVRLISYKVKDHNCQLHPDSIEVFLSLSFDEDLAKAEKMDKDQKFKNKKGKKRKNTEASNQLPENDRKKSRQESISKTREE</sequence>
<evidence type="ECO:0000313" key="3">
    <source>
        <dbReference type="Proteomes" id="UP000265520"/>
    </source>
</evidence>
<evidence type="ECO:0000313" key="2">
    <source>
        <dbReference type="EMBL" id="MCI16637.1"/>
    </source>
</evidence>
<keyword evidence="3" id="KW-1185">Reference proteome</keyword>
<dbReference type="AlphaFoldDB" id="A0A392PY65"/>